<reference evidence="1" key="1">
    <citation type="submission" date="2019-08" db="EMBL/GenBank/DDBJ databases">
        <authorList>
            <person name="Kucharzyk K."/>
            <person name="Murdoch R.W."/>
            <person name="Higgins S."/>
            <person name="Loffler F."/>
        </authorList>
    </citation>
    <scope>NUCLEOTIDE SEQUENCE</scope>
</reference>
<proteinExistence type="predicted"/>
<gene>
    <name evidence="1" type="ORF">SDC9_175664</name>
</gene>
<evidence type="ECO:0000313" key="1">
    <source>
        <dbReference type="EMBL" id="MPN28223.1"/>
    </source>
</evidence>
<comment type="caution">
    <text evidence="1">The sequence shown here is derived from an EMBL/GenBank/DDBJ whole genome shotgun (WGS) entry which is preliminary data.</text>
</comment>
<accession>A0A645GX47</accession>
<sequence>MAVIIDHQTGSDILGQLQNTAASIDGMRCGKDQKNFVFEIFQLDDRFLKAERPNGGTVVAGGVALPDCITGNILGLQAGVFTIIDTVICWCDKAVLVKKCRGGLVDQIAQHGIRVFYFKHDLFTS</sequence>
<dbReference type="AlphaFoldDB" id="A0A645GX47"/>
<organism evidence="1">
    <name type="scientific">bioreactor metagenome</name>
    <dbReference type="NCBI Taxonomy" id="1076179"/>
    <lineage>
        <taxon>unclassified sequences</taxon>
        <taxon>metagenomes</taxon>
        <taxon>ecological metagenomes</taxon>
    </lineage>
</organism>
<protein>
    <submittedName>
        <fullName evidence="1">Uncharacterized protein</fullName>
    </submittedName>
</protein>
<name>A0A645GX47_9ZZZZ</name>
<dbReference type="EMBL" id="VSSQ01078433">
    <property type="protein sequence ID" value="MPN28223.1"/>
    <property type="molecule type" value="Genomic_DNA"/>
</dbReference>